<feature type="transmembrane region" description="Helical" evidence="1">
    <location>
        <begin position="85"/>
        <end position="106"/>
    </location>
</feature>
<feature type="transmembrane region" description="Helical" evidence="1">
    <location>
        <begin position="193"/>
        <end position="216"/>
    </location>
</feature>
<accession>A0A0C3PHT3</accession>
<keyword evidence="1" id="KW-1133">Transmembrane helix</keyword>
<gene>
    <name evidence="2" type="ORF">PHLGIDRAFT_149421</name>
</gene>
<dbReference type="OrthoDB" id="78669at2759"/>
<organism evidence="2 3">
    <name type="scientific">Phlebiopsis gigantea (strain 11061_1 CR5-6)</name>
    <name type="common">White-rot fungus</name>
    <name type="synonym">Peniophora gigantea</name>
    <dbReference type="NCBI Taxonomy" id="745531"/>
    <lineage>
        <taxon>Eukaryota</taxon>
        <taxon>Fungi</taxon>
        <taxon>Dikarya</taxon>
        <taxon>Basidiomycota</taxon>
        <taxon>Agaricomycotina</taxon>
        <taxon>Agaricomycetes</taxon>
        <taxon>Polyporales</taxon>
        <taxon>Phanerochaetaceae</taxon>
        <taxon>Phlebiopsis</taxon>
    </lineage>
</organism>
<evidence type="ECO:0000313" key="3">
    <source>
        <dbReference type="Proteomes" id="UP000053257"/>
    </source>
</evidence>
<evidence type="ECO:0000256" key="1">
    <source>
        <dbReference type="SAM" id="Phobius"/>
    </source>
</evidence>
<dbReference type="Proteomes" id="UP000053257">
    <property type="component" value="Unassembled WGS sequence"/>
</dbReference>
<dbReference type="STRING" id="745531.A0A0C3PHT3"/>
<proteinExistence type="predicted"/>
<dbReference type="EMBL" id="KN840542">
    <property type="protein sequence ID" value="KIP05473.1"/>
    <property type="molecule type" value="Genomic_DNA"/>
</dbReference>
<feature type="transmembrane region" description="Helical" evidence="1">
    <location>
        <begin position="50"/>
        <end position="73"/>
    </location>
</feature>
<keyword evidence="1" id="KW-0472">Membrane</keyword>
<dbReference type="AlphaFoldDB" id="A0A0C3PHT3"/>
<keyword evidence="3" id="KW-1185">Reference proteome</keyword>
<keyword evidence="1" id="KW-0812">Transmembrane</keyword>
<reference evidence="2 3" key="1">
    <citation type="journal article" date="2014" name="PLoS Genet.">
        <title>Analysis of the Phlebiopsis gigantea genome, transcriptome and secretome provides insight into its pioneer colonization strategies of wood.</title>
        <authorList>
            <person name="Hori C."/>
            <person name="Ishida T."/>
            <person name="Igarashi K."/>
            <person name="Samejima M."/>
            <person name="Suzuki H."/>
            <person name="Master E."/>
            <person name="Ferreira P."/>
            <person name="Ruiz-Duenas F.J."/>
            <person name="Held B."/>
            <person name="Canessa P."/>
            <person name="Larrondo L.F."/>
            <person name="Schmoll M."/>
            <person name="Druzhinina I.S."/>
            <person name="Kubicek C.P."/>
            <person name="Gaskell J.A."/>
            <person name="Kersten P."/>
            <person name="St John F."/>
            <person name="Glasner J."/>
            <person name="Sabat G."/>
            <person name="Splinter BonDurant S."/>
            <person name="Syed K."/>
            <person name="Yadav J."/>
            <person name="Mgbeahuruike A.C."/>
            <person name="Kovalchuk A."/>
            <person name="Asiegbu F.O."/>
            <person name="Lackner G."/>
            <person name="Hoffmeister D."/>
            <person name="Rencoret J."/>
            <person name="Gutierrez A."/>
            <person name="Sun H."/>
            <person name="Lindquist E."/>
            <person name="Barry K."/>
            <person name="Riley R."/>
            <person name="Grigoriev I.V."/>
            <person name="Henrissat B."/>
            <person name="Kues U."/>
            <person name="Berka R.M."/>
            <person name="Martinez A.T."/>
            <person name="Covert S.F."/>
            <person name="Blanchette R.A."/>
            <person name="Cullen D."/>
        </authorList>
    </citation>
    <scope>NUCLEOTIDE SEQUENCE [LARGE SCALE GENOMIC DNA]</scope>
    <source>
        <strain evidence="2 3">11061_1 CR5-6</strain>
    </source>
</reference>
<protein>
    <submittedName>
        <fullName evidence="2">Uncharacterized protein</fullName>
    </submittedName>
</protein>
<evidence type="ECO:0000313" key="2">
    <source>
        <dbReference type="EMBL" id="KIP05473.1"/>
    </source>
</evidence>
<dbReference type="HOGENOM" id="CLU_1251063_0_0_1"/>
<name>A0A0C3PHT3_PHLG1</name>
<feature type="transmembrane region" description="Helical" evidence="1">
    <location>
        <begin position="137"/>
        <end position="156"/>
    </location>
</feature>
<sequence>MNVVDPRTRSKVVLEGGVGRTARSDLTQTVASNTLFFLALCFGKAALSDAGVLCSVVQITAVGAIGGFALGLSRGQRLTGKSVEWSVAGLASLLLSIRLCAVLFALTRLSAVRTAIICQFSSVWMVGLLNNVSRPHALFIVAPIALSFLSDAPFSVSDLRHTVPGYLALAVEAVSSSTLDHTQGVLLPSLGPFVTSVITIAGAFILSSAGTSLPLLRTHPF</sequence>